<dbReference type="Proteomes" id="UP000295192">
    <property type="component" value="Unassembled WGS sequence"/>
</dbReference>
<accession>A0A484BC31</accession>
<reference evidence="2 3" key="1">
    <citation type="journal article" date="2019" name="J. Hered.">
        <title>An Improved Genome Assembly for Drosophila navojoa, the Basal Species in the mojavensis Cluster.</title>
        <authorList>
            <person name="Vanderlinde T."/>
            <person name="Dupim E.G."/>
            <person name="Nazario-Yepiz N.O."/>
            <person name="Carvalho A.B."/>
        </authorList>
    </citation>
    <scope>NUCLEOTIDE SEQUENCE [LARGE SCALE GENOMIC DNA]</scope>
    <source>
        <strain evidence="2">Navoj_Jal97</strain>
        <tissue evidence="2">Whole organism</tissue>
    </source>
</reference>
<sequence>MPHSQLIHHELDRLRLLLGLSIIFVICQQSATFGYVNSDICTSIIESDICPESYHRKRDGLCIKSLCYLKVNDDCYPQDSEARCARSLSCICNRCTNCSDYNHAWKCLRARCEDYNLKKRIPTRFLPWLNRARWQNLSKRLIEPNYEY</sequence>
<evidence type="ECO:0000313" key="2">
    <source>
        <dbReference type="EMBL" id="TDG45872.1"/>
    </source>
</evidence>
<dbReference type="KEGG" id="dnv:108649184"/>
<proteinExistence type="predicted"/>
<dbReference type="OMA" id="VICQQSA"/>
<keyword evidence="1" id="KW-0732">Signal</keyword>
<protein>
    <submittedName>
        <fullName evidence="2">Uncharacterized protein</fullName>
    </submittedName>
</protein>
<dbReference type="OrthoDB" id="7803060at2759"/>
<dbReference type="AlphaFoldDB" id="A0A484BC31"/>
<organism evidence="2 3">
    <name type="scientific">Drosophila navojoa</name>
    <name type="common">Fruit fly</name>
    <dbReference type="NCBI Taxonomy" id="7232"/>
    <lineage>
        <taxon>Eukaryota</taxon>
        <taxon>Metazoa</taxon>
        <taxon>Ecdysozoa</taxon>
        <taxon>Arthropoda</taxon>
        <taxon>Hexapoda</taxon>
        <taxon>Insecta</taxon>
        <taxon>Pterygota</taxon>
        <taxon>Neoptera</taxon>
        <taxon>Endopterygota</taxon>
        <taxon>Diptera</taxon>
        <taxon>Brachycera</taxon>
        <taxon>Muscomorpha</taxon>
        <taxon>Ephydroidea</taxon>
        <taxon>Drosophilidae</taxon>
        <taxon>Drosophila</taxon>
    </lineage>
</organism>
<feature type="chain" id="PRO_5019712544" evidence="1">
    <location>
        <begin position="33"/>
        <end position="148"/>
    </location>
</feature>
<comment type="caution">
    <text evidence="2">The sequence shown here is derived from an EMBL/GenBank/DDBJ whole genome shotgun (WGS) entry which is preliminary data.</text>
</comment>
<dbReference type="EMBL" id="LSRL02000069">
    <property type="protein sequence ID" value="TDG45872.1"/>
    <property type="molecule type" value="Genomic_DNA"/>
</dbReference>
<evidence type="ECO:0000256" key="1">
    <source>
        <dbReference type="SAM" id="SignalP"/>
    </source>
</evidence>
<name>A0A484BC31_DRONA</name>
<gene>
    <name evidence="2" type="ORF">AWZ03_007727</name>
</gene>
<keyword evidence="3" id="KW-1185">Reference proteome</keyword>
<evidence type="ECO:0000313" key="3">
    <source>
        <dbReference type="Proteomes" id="UP000295192"/>
    </source>
</evidence>
<feature type="signal peptide" evidence="1">
    <location>
        <begin position="1"/>
        <end position="32"/>
    </location>
</feature>